<dbReference type="GO" id="GO:0015297">
    <property type="term" value="F:antiporter activity"/>
    <property type="evidence" value="ECO:0007669"/>
    <property type="project" value="UniProtKB-KW"/>
</dbReference>
<comment type="subcellular location">
    <subcellularLocation>
        <location evidence="1">Membrane</location>
        <topology evidence="1">Multi-pass membrane protein</topology>
    </subcellularLocation>
</comment>
<feature type="transmembrane region" description="Helical" evidence="10">
    <location>
        <begin position="85"/>
        <end position="106"/>
    </location>
</feature>
<feature type="transmembrane region" description="Helical" evidence="10">
    <location>
        <begin position="219"/>
        <end position="238"/>
    </location>
</feature>
<dbReference type="GO" id="GO:0016020">
    <property type="term" value="C:membrane"/>
    <property type="evidence" value="ECO:0007669"/>
    <property type="project" value="UniProtKB-SubCell"/>
</dbReference>
<name>A0A7G1GZE4_9BACT</name>
<keyword evidence="7" id="KW-0406">Ion transport</keyword>
<dbReference type="RefSeq" id="WP_203472937.1">
    <property type="nucleotide sequence ID" value="NZ_AP022873.1"/>
</dbReference>
<keyword evidence="4 10" id="KW-0812">Transmembrane</keyword>
<feature type="transmembrane region" description="Helical" evidence="10">
    <location>
        <begin position="310"/>
        <end position="329"/>
    </location>
</feature>
<evidence type="ECO:0000256" key="4">
    <source>
        <dbReference type="ARBA" id="ARBA00022692"/>
    </source>
</evidence>
<dbReference type="GO" id="GO:1902600">
    <property type="term" value="P:proton transmembrane transport"/>
    <property type="evidence" value="ECO:0007669"/>
    <property type="project" value="InterPro"/>
</dbReference>
<keyword evidence="8 10" id="KW-0472">Membrane</keyword>
<evidence type="ECO:0000313" key="12">
    <source>
        <dbReference type="EMBL" id="BCB95442.1"/>
    </source>
</evidence>
<protein>
    <submittedName>
        <fullName evidence="12">Sodium:proton antiporter</fullName>
    </submittedName>
</protein>
<feature type="domain" description="Cation/H+ exchanger transmembrane" evidence="11">
    <location>
        <begin position="15"/>
        <end position="394"/>
    </location>
</feature>
<dbReference type="GO" id="GO:0006814">
    <property type="term" value="P:sodium ion transport"/>
    <property type="evidence" value="ECO:0007669"/>
    <property type="project" value="UniProtKB-KW"/>
</dbReference>
<sequence length="398" mass="42455">MEVSEFFLKLLVILISAKLFAEVFAFLRLPSVLGEVIAGIIIGPSILGVIVPDATFYLLAEIGILLLLFEVGLETDVGQLVKVGVQSSLVAATGIIAPALLGFWISSYVFNFPFIVSMFIGGTLVATSIGITVRVLVDLKKHQTKTAKIVLGAAVLDDIVGVVILAVLYDFSIKGEINIINTVKVLGFIAIFLLIAPIITKLFVPIISRLSSSSRTKGMIPTVIVSVILGLAVISHNVGAPEILGSFAAGIALARRFFLPLGATIDHYSYGLAEKIDVNMKPIIDLFVPVFFVVVGASINLKVIDFSSSAFWQIAGLLTIGAIITKMLSGVWVKGGLKAKLSTGIAMVPRGEVGLIFAEVGKKSGIFDDMIYAVIVFVVALTTLFAPVLLRFMMRGEE</sequence>
<evidence type="ECO:0000313" key="13">
    <source>
        <dbReference type="Proteomes" id="UP000516360"/>
    </source>
</evidence>
<reference evidence="12 13" key="1">
    <citation type="submission" date="2020-03" db="EMBL/GenBank/DDBJ databases">
        <title>Complete genome sequences of two sulfur-disproportionating bacterial strains T55J and Mzg5.</title>
        <authorList>
            <person name="Umezawa K."/>
            <person name="Kojima H."/>
            <person name="Kato Y."/>
            <person name="Fukui M."/>
        </authorList>
    </citation>
    <scope>NUCLEOTIDE SEQUENCE [LARGE SCALE GENOMIC DNA]</scope>
    <source>
        <strain evidence="12 13">T55J</strain>
    </source>
</reference>
<dbReference type="InterPro" id="IPR038770">
    <property type="entry name" value="Na+/solute_symporter_sf"/>
</dbReference>
<evidence type="ECO:0000256" key="1">
    <source>
        <dbReference type="ARBA" id="ARBA00004141"/>
    </source>
</evidence>
<gene>
    <name evidence="12" type="ORF">JZK55_03640</name>
</gene>
<feature type="transmembrane region" description="Helical" evidence="10">
    <location>
        <begin position="370"/>
        <end position="390"/>
    </location>
</feature>
<dbReference type="AlphaFoldDB" id="A0A7G1GZE4"/>
<dbReference type="PANTHER" id="PTHR43562:SF3">
    <property type="entry name" value="SODIUM ION_PROTON EXCHANGER (EUROFUNG)"/>
    <property type="match status" value="1"/>
</dbReference>
<feature type="transmembrane region" description="Helical" evidence="10">
    <location>
        <begin position="185"/>
        <end position="207"/>
    </location>
</feature>
<organism evidence="12 13">
    <name type="scientific">Dissulfurispira thermophila</name>
    <dbReference type="NCBI Taxonomy" id="2715679"/>
    <lineage>
        <taxon>Bacteria</taxon>
        <taxon>Pseudomonadati</taxon>
        <taxon>Nitrospirota</taxon>
        <taxon>Thermodesulfovibrionia</taxon>
        <taxon>Thermodesulfovibrionales</taxon>
        <taxon>Dissulfurispiraceae</taxon>
        <taxon>Dissulfurispira</taxon>
    </lineage>
</organism>
<accession>A0A7G1GZE4</accession>
<evidence type="ECO:0000259" key="11">
    <source>
        <dbReference type="Pfam" id="PF00999"/>
    </source>
</evidence>
<keyword evidence="9" id="KW-0739">Sodium transport</keyword>
<dbReference type="EMBL" id="AP022873">
    <property type="protein sequence ID" value="BCB95442.1"/>
    <property type="molecule type" value="Genomic_DNA"/>
</dbReference>
<dbReference type="KEGG" id="dtp:JZK55_03640"/>
<feature type="transmembrane region" description="Helical" evidence="10">
    <location>
        <begin position="286"/>
        <end position="304"/>
    </location>
</feature>
<evidence type="ECO:0000256" key="3">
    <source>
        <dbReference type="ARBA" id="ARBA00022449"/>
    </source>
</evidence>
<evidence type="ECO:0000256" key="10">
    <source>
        <dbReference type="SAM" id="Phobius"/>
    </source>
</evidence>
<dbReference type="PANTHER" id="PTHR43562">
    <property type="entry name" value="NAPA-TYPE SODIUM/HYDROGEN ANTIPORTER"/>
    <property type="match status" value="1"/>
</dbReference>
<evidence type="ECO:0000256" key="2">
    <source>
        <dbReference type="ARBA" id="ARBA00022448"/>
    </source>
</evidence>
<keyword evidence="2" id="KW-0813">Transport</keyword>
<evidence type="ECO:0000256" key="7">
    <source>
        <dbReference type="ARBA" id="ARBA00023065"/>
    </source>
</evidence>
<dbReference type="Pfam" id="PF00999">
    <property type="entry name" value="Na_H_Exchanger"/>
    <property type="match status" value="1"/>
</dbReference>
<dbReference type="Proteomes" id="UP000516360">
    <property type="component" value="Chromosome"/>
</dbReference>
<keyword evidence="5 10" id="KW-1133">Transmembrane helix</keyword>
<evidence type="ECO:0000256" key="5">
    <source>
        <dbReference type="ARBA" id="ARBA00022989"/>
    </source>
</evidence>
<evidence type="ECO:0000256" key="9">
    <source>
        <dbReference type="ARBA" id="ARBA00023201"/>
    </source>
</evidence>
<feature type="transmembrane region" description="Helical" evidence="10">
    <location>
        <begin position="6"/>
        <end position="25"/>
    </location>
</feature>
<feature type="transmembrane region" description="Helical" evidence="10">
    <location>
        <begin position="149"/>
        <end position="173"/>
    </location>
</feature>
<proteinExistence type="predicted"/>
<keyword evidence="3" id="KW-0050">Antiport</keyword>
<feature type="transmembrane region" description="Helical" evidence="10">
    <location>
        <begin position="112"/>
        <end position="137"/>
    </location>
</feature>
<evidence type="ECO:0000256" key="8">
    <source>
        <dbReference type="ARBA" id="ARBA00023136"/>
    </source>
</evidence>
<feature type="transmembrane region" description="Helical" evidence="10">
    <location>
        <begin position="56"/>
        <end position="73"/>
    </location>
</feature>
<dbReference type="Gene3D" id="1.20.1530.20">
    <property type="match status" value="1"/>
</dbReference>
<keyword evidence="6" id="KW-0915">Sodium</keyword>
<evidence type="ECO:0000256" key="6">
    <source>
        <dbReference type="ARBA" id="ARBA00023053"/>
    </source>
</evidence>
<dbReference type="InterPro" id="IPR006153">
    <property type="entry name" value="Cation/H_exchanger_TM"/>
</dbReference>
<keyword evidence="13" id="KW-1185">Reference proteome</keyword>